<organism evidence="2 3">
    <name type="scientific">Podospora aff. communis PSN243</name>
    <dbReference type="NCBI Taxonomy" id="3040156"/>
    <lineage>
        <taxon>Eukaryota</taxon>
        <taxon>Fungi</taxon>
        <taxon>Dikarya</taxon>
        <taxon>Ascomycota</taxon>
        <taxon>Pezizomycotina</taxon>
        <taxon>Sordariomycetes</taxon>
        <taxon>Sordariomycetidae</taxon>
        <taxon>Sordariales</taxon>
        <taxon>Podosporaceae</taxon>
        <taxon>Podospora</taxon>
    </lineage>
</organism>
<gene>
    <name evidence="2" type="ORF">QBC34DRAFT_380558</name>
</gene>
<feature type="region of interest" description="Disordered" evidence="1">
    <location>
        <begin position="1"/>
        <end position="29"/>
    </location>
</feature>
<reference evidence="2" key="1">
    <citation type="journal article" date="2023" name="Mol. Phylogenet. Evol.">
        <title>Genome-scale phylogeny and comparative genomics of the fungal order Sordariales.</title>
        <authorList>
            <person name="Hensen N."/>
            <person name="Bonometti L."/>
            <person name="Westerberg I."/>
            <person name="Brannstrom I.O."/>
            <person name="Guillou S."/>
            <person name="Cros-Aarteil S."/>
            <person name="Calhoun S."/>
            <person name="Haridas S."/>
            <person name="Kuo A."/>
            <person name="Mondo S."/>
            <person name="Pangilinan J."/>
            <person name="Riley R."/>
            <person name="LaButti K."/>
            <person name="Andreopoulos B."/>
            <person name="Lipzen A."/>
            <person name="Chen C."/>
            <person name="Yan M."/>
            <person name="Daum C."/>
            <person name="Ng V."/>
            <person name="Clum A."/>
            <person name="Steindorff A."/>
            <person name="Ohm R.A."/>
            <person name="Martin F."/>
            <person name="Silar P."/>
            <person name="Natvig D.O."/>
            <person name="Lalanne C."/>
            <person name="Gautier V."/>
            <person name="Ament-Velasquez S.L."/>
            <person name="Kruys A."/>
            <person name="Hutchinson M.I."/>
            <person name="Powell A.J."/>
            <person name="Barry K."/>
            <person name="Miller A.N."/>
            <person name="Grigoriev I.V."/>
            <person name="Debuchy R."/>
            <person name="Gladieux P."/>
            <person name="Hiltunen Thoren M."/>
            <person name="Johannesson H."/>
        </authorList>
    </citation>
    <scope>NUCLEOTIDE SEQUENCE</scope>
    <source>
        <strain evidence="2">PSN243</strain>
    </source>
</reference>
<dbReference type="Proteomes" id="UP001321760">
    <property type="component" value="Unassembled WGS sequence"/>
</dbReference>
<evidence type="ECO:0000256" key="1">
    <source>
        <dbReference type="SAM" id="MobiDB-lite"/>
    </source>
</evidence>
<sequence>MDNPYGDRNTRSQGRSGALSALRDDQGTPDIIEEIRRLVVSSALHTTRASVASETHHQRQLQPPAYTQNPIIETQHPSLVTDVKIQQPPVVPKKPVHQITNGYPNQPQPPAHAQSPIIKTQRPSVTPIVNTQQSSVVPVVETQHPPVKTQEPPVMTQQPPIKMQQPPSKTQQPRDVPIEIAPHNTNGHPIPNHEIRPQGQSTAAPKDNTHPRPKDLATNPQTPPANKPHAKPDRSSKPSPSRKPPKTHQIRPRTPTAAEEKEKIRARKDAEMREQNQKQSEKELEHQAARIEKETKQWIEKNYARIDPHELSWPRTIRLTKSWMPSILKIRGTAESKGSKLEKRAAIVKNKLKIHANKRNCSPLLLIADMFTNWAKIRPIISAPGFPVDFTLPDKYGTFGFQAVFPKPDGSGTEEMHFCWRPCLQAETETLGLPWDWGRSFWKLVCEPSQSEIRLGRLEYVLAVMGGDTKTGAMMRFHWGFEEDYQVSLLAVASGLCLMEWQDGLRQWLHWQRHWQRSEEKVVYNQEYAVSRRHTSVAFHQRKRVHNSRNEVYPRRNAISAPGSLVSSLVKMTFDSDLGNTIYDRRDAVHCPDGEVYDPLNRVLYRWIEHRKGITASRDPQKGEVKF</sequence>
<comment type="caution">
    <text evidence="2">The sequence shown here is derived from an EMBL/GenBank/DDBJ whole genome shotgun (WGS) entry which is preliminary data.</text>
</comment>
<name>A0AAV9GNJ4_9PEZI</name>
<dbReference type="AlphaFoldDB" id="A0AAV9GNJ4"/>
<feature type="region of interest" description="Disordered" evidence="1">
    <location>
        <begin position="136"/>
        <end position="285"/>
    </location>
</feature>
<feature type="compositionally biased region" description="Basic and acidic residues" evidence="1">
    <location>
        <begin position="258"/>
        <end position="285"/>
    </location>
</feature>
<accession>A0AAV9GNJ4</accession>
<dbReference type="EMBL" id="MU865939">
    <property type="protein sequence ID" value="KAK4449075.1"/>
    <property type="molecule type" value="Genomic_DNA"/>
</dbReference>
<feature type="compositionally biased region" description="Polar residues" evidence="1">
    <location>
        <begin position="155"/>
        <end position="173"/>
    </location>
</feature>
<proteinExistence type="predicted"/>
<evidence type="ECO:0000313" key="2">
    <source>
        <dbReference type="EMBL" id="KAK4449075.1"/>
    </source>
</evidence>
<evidence type="ECO:0000313" key="3">
    <source>
        <dbReference type="Proteomes" id="UP001321760"/>
    </source>
</evidence>
<protein>
    <submittedName>
        <fullName evidence="2">Uncharacterized protein</fullName>
    </submittedName>
</protein>
<reference evidence="2" key="2">
    <citation type="submission" date="2023-05" db="EMBL/GenBank/DDBJ databases">
        <authorList>
            <consortium name="Lawrence Berkeley National Laboratory"/>
            <person name="Steindorff A."/>
            <person name="Hensen N."/>
            <person name="Bonometti L."/>
            <person name="Westerberg I."/>
            <person name="Brannstrom I.O."/>
            <person name="Guillou S."/>
            <person name="Cros-Aarteil S."/>
            <person name="Calhoun S."/>
            <person name="Haridas S."/>
            <person name="Kuo A."/>
            <person name="Mondo S."/>
            <person name="Pangilinan J."/>
            <person name="Riley R."/>
            <person name="Labutti K."/>
            <person name="Andreopoulos B."/>
            <person name="Lipzen A."/>
            <person name="Chen C."/>
            <person name="Yanf M."/>
            <person name="Daum C."/>
            <person name="Ng V."/>
            <person name="Clum A."/>
            <person name="Ohm R."/>
            <person name="Martin F."/>
            <person name="Silar P."/>
            <person name="Natvig D."/>
            <person name="Lalanne C."/>
            <person name="Gautier V."/>
            <person name="Ament-Velasquez S.L."/>
            <person name="Kruys A."/>
            <person name="Hutchinson M.I."/>
            <person name="Powell A.J."/>
            <person name="Barry K."/>
            <person name="Miller A.N."/>
            <person name="Grigoriev I.V."/>
            <person name="Debuchy R."/>
            <person name="Gladieux P."/>
            <person name="Thoren M.H."/>
            <person name="Johannesson H."/>
        </authorList>
    </citation>
    <scope>NUCLEOTIDE SEQUENCE</scope>
    <source>
        <strain evidence="2">PSN243</strain>
    </source>
</reference>
<keyword evidence="3" id="KW-1185">Reference proteome</keyword>